<dbReference type="Proteomes" id="UP000198748">
    <property type="component" value="Unassembled WGS sequence"/>
</dbReference>
<keyword evidence="2" id="KW-1185">Reference proteome</keyword>
<dbReference type="STRING" id="659014.SAMN04487996_12247"/>
<name>A0A1G7WHK8_9BACT</name>
<dbReference type="AlphaFoldDB" id="A0A1G7WHK8"/>
<sequence>MSLPEEIKKYLPQYLSEDSTKELLQKLGGFPNNIDNSLYTNELVEQPVIFQGDGLLDLHVINLPDTTVRPTPALVLTNTCDVDLANDRAYPVQICYSPIMRLESFAEMVAKVKGPDYASTLAQSIRRQHVTSIVYLPIGGGLTYEGIVFLDRINNYPNKLVPRDNLKEKRLFSLSNYGFYLLLLKISIHFSRIQEAVDRDIQQ</sequence>
<protein>
    <submittedName>
        <fullName evidence="1">Uncharacterized protein</fullName>
    </submittedName>
</protein>
<accession>A0A1G7WHK8</accession>
<proteinExistence type="predicted"/>
<dbReference type="OrthoDB" id="982267at2"/>
<reference evidence="2" key="1">
    <citation type="submission" date="2016-10" db="EMBL/GenBank/DDBJ databases">
        <authorList>
            <person name="Varghese N."/>
            <person name="Submissions S."/>
        </authorList>
    </citation>
    <scope>NUCLEOTIDE SEQUENCE [LARGE SCALE GENOMIC DNA]</scope>
    <source>
        <strain evidence="2">DSM 25329</strain>
    </source>
</reference>
<dbReference type="EMBL" id="FNAN01000022">
    <property type="protein sequence ID" value="SDG71354.1"/>
    <property type="molecule type" value="Genomic_DNA"/>
</dbReference>
<evidence type="ECO:0000313" key="1">
    <source>
        <dbReference type="EMBL" id="SDG71354.1"/>
    </source>
</evidence>
<dbReference type="RefSeq" id="WP_090156680.1">
    <property type="nucleotide sequence ID" value="NZ_FNAN01000022.1"/>
</dbReference>
<evidence type="ECO:0000313" key="2">
    <source>
        <dbReference type="Proteomes" id="UP000198748"/>
    </source>
</evidence>
<organism evidence="1 2">
    <name type="scientific">Dyadobacter soli</name>
    <dbReference type="NCBI Taxonomy" id="659014"/>
    <lineage>
        <taxon>Bacteria</taxon>
        <taxon>Pseudomonadati</taxon>
        <taxon>Bacteroidota</taxon>
        <taxon>Cytophagia</taxon>
        <taxon>Cytophagales</taxon>
        <taxon>Spirosomataceae</taxon>
        <taxon>Dyadobacter</taxon>
    </lineage>
</organism>
<gene>
    <name evidence="1" type="ORF">SAMN04487996_12247</name>
</gene>